<sequence>MAPKENPIAHEDEEDIPGDEEPIEGDEKPEEDEEELVPGKALEEDEKEDPKDKSRTAHHVISSAIPFLFKFVRFSNGKDSANEGSLPSSKMGAVDTTTLGALRPKIPVMSPKSHTFCLQDGTAVRDDTTVAEYFDMDHQVVSSSTPTPAVTIRFKSHRDKTHSAASAAADKTERLEKLHKLQEDLAKLGPDHTFTDHTAQELKRKVQLLDTEERIDAAAYKPSEMTSSK</sequence>
<evidence type="ECO:0000256" key="1">
    <source>
        <dbReference type="SAM" id="MobiDB-lite"/>
    </source>
</evidence>
<proteinExistence type="predicted"/>
<dbReference type="EMBL" id="JBBBZM010000080">
    <property type="protein sequence ID" value="KAL0634987.1"/>
    <property type="molecule type" value="Genomic_DNA"/>
</dbReference>
<comment type="caution">
    <text evidence="2">The sequence shown here is derived from an EMBL/GenBank/DDBJ whole genome shotgun (WGS) entry which is preliminary data.</text>
</comment>
<keyword evidence="3" id="KW-1185">Reference proteome</keyword>
<dbReference type="Proteomes" id="UP001447188">
    <property type="component" value="Unassembled WGS sequence"/>
</dbReference>
<organism evidence="2 3">
    <name type="scientific">Discina gigas</name>
    <dbReference type="NCBI Taxonomy" id="1032678"/>
    <lineage>
        <taxon>Eukaryota</taxon>
        <taxon>Fungi</taxon>
        <taxon>Dikarya</taxon>
        <taxon>Ascomycota</taxon>
        <taxon>Pezizomycotina</taxon>
        <taxon>Pezizomycetes</taxon>
        <taxon>Pezizales</taxon>
        <taxon>Discinaceae</taxon>
        <taxon>Discina</taxon>
    </lineage>
</organism>
<evidence type="ECO:0000313" key="3">
    <source>
        <dbReference type="Proteomes" id="UP001447188"/>
    </source>
</evidence>
<feature type="region of interest" description="Disordered" evidence="1">
    <location>
        <begin position="1"/>
        <end position="58"/>
    </location>
</feature>
<reference evidence="2 3" key="1">
    <citation type="submission" date="2024-02" db="EMBL/GenBank/DDBJ databases">
        <title>Discinaceae phylogenomics.</title>
        <authorList>
            <person name="Dirks A.C."/>
            <person name="James T.Y."/>
        </authorList>
    </citation>
    <scope>NUCLEOTIDE SEQUENCE [LARGE SCALE GENOMIC DNA]</scope>
    <source>
        <strain evidence="2 3">ACD0624</strain>
    </source>
</reference>
<evidence type="ECO:0008006" key="4">
    <source>
        <dbReference type="Google" id="ProtNLM"/>
    </source>
</evidence>
<name>A0ABR3GG91_9PEZI</name>
<accession>A0ABR3GG91</accession>
<feature type="compositionally biased region" description="Acidic residues" evidence="1">
    <location>
        <begin position="11"/>
        <end position="36"/>
    </location>
</feature>
<gene>
    <name evidence="2" type="ORF">Q9L58_006105</name>
</gene>
<evidence type="ECO:0000313" key="2">
    <source>
        <dbReference type="EMBL" id="KAL0634987.1"/>
    </source>
</evidence>
<protein>
    <recommendedName>
        <fullName evidence="4">Ubiquitin-like domain-containing protein</fullName>
    </recommendedName>
</protein>